<dbReference type="GO" id="GO:0016787">
    <property type="term" value="F:hydrolase activity"/>
    <property type="evidence" value="ECO:0007669"/>
    <property type="project" value="UniProtKB-KW"/>
</dbReference>
<evidence type="ECO:0000313" key="2">
    <source>
        <dbReference type="EMBL" id="AIC92170.1"/>
    </source>
</evidence>
<protein>
    <submittedName>
        <fullName evidence="2">Bacteriophage peptidoglycan hydrolase</fullName>
    </submittedName>
</protein>
<feature type="domain" description="Endolysin-like" evidence="1">
    <location>
        <begin position="14"/>
        <end position="105"/>
    </location>
</feature>
<accession>A0A087VUN8</accession>
<keyword evidence="2" id="KW-0378">Hydrolase</keyword>
<name>A0A087VUN8_9BIFI</name>
<dbReference type="SUPFAM" id="SSF54001">
    <property type="entry name" value="Cysteine proteinases"/>
    <property type="match status" value="1"/>
</dbReference>
<dbReference type="HOGENOM" id="CLU_1212884_0_0_11"/>
<reference evidence="2 3" key="1">
    <citation type="journal article" date="2014" name="Appl. Environ. Microbiol.">
        <title>Genomic encyclopedia of type strains of the genus Bifidobacterium.</title>
        <authorList>
            <person name="Milani C."/>
            <person name="Lugli G.A."/>
            <person name="Duranti S."/>
            <person name="Turroni F."/>
            <person name="Bottacini F."/>
            <person name="Mangifesta M."/>
            <person name="Sanchez B."/>
            <person name="Viappiani A."/>
            <person name="Mancabelli L."/>
            <person name="Taminiau B."/>
            <person name="Delcenserie V."/>
            <person name="Barrangou R."/>
            <person name="Margolles A."/>
            <person name="van Sinderen D."/>
            <person name="Ventura M."/>
        </authorList>
    </citation>
    <scope>NUCLEOTIDE SEQUENCE [LARGE SCALE GENOMIC DNA]</scope>
    <source>
        <strain evidence="2 3">LMG 11587</strain>
    </source>
</reference>
<evidence type="ECO:0000313" key="3">
    <source>
        <dbReference type="Proteomes" id="UP000028569"/>
    </source>
</evidence>
<dbReference type="InterPro" id="IPR038765">
    <property type="entry name" value="Papain-like_cys_pep_sf"/>
</dbReference>
<dbReference type="RefSeq" id="WP_237742929.1">
    <property type="nucleotide sequence ID" value="NZ_CP006018.1"/>
</dbReference>
<dbReference type="InterPro" id="IPR057370">
    <property type="entry name" value="ELLD"/>
</dbReference>
<dbReference type="Gene3D" id="3.90.1720.10">
    <property type="entry name" value="endopeptidase domain like (from Nostoc punctiforme)"/>
    <property type="match status" value="1"/>
</dbReference>
<keyword evidence="3" id="KW-1185">Reference proteome</keyword>
<dbReference type="EMBL" id="CP006018">
    <property type="protein sequence ID" value="AIC92170.1"/>
    <property type="molecule type" value="Genomic_DNA"/>
</dbReference>
<organism evidence="2 3">
    <name type="scientific">Bifidobacterium [indicum] DSM 20214 = LMG 11587</name>
    <dbReference type="NCBI Taxonomy" id="1341694"/>
    <lineage>
        <taxon>Bacteria</taxon>
        <taxon>Bacillati</taxon>
        <taxon>Actinomycetota</taxon>
        <taxon>Actinomycetes</taxon>
        <taxon>Bifidobacteriales</taxon>
        <taxon>Bifidobacteriaceae</taxon>
        <taxon>Bifidobacterium</taxon>
    </lineage>
</organism>
<dbReference type="Proteomes" id="UP000028569">
    <property type="component" value="Chromosome"/>
</dbReference>
<sequence length="228" mass="24984">MEVILVASVSKFIERMRYWCVQANMGYSQSDRWHFDPAAGNCDCSSLVIHCLREAGFDTGSANTTRDLSANLTARGWARVSNDGNPYPGDILLNDANHVAVYIGGGLIAQASVSETGGIAGAPGDQTGGETNVNNYYNFPWNCYLRWTGDNDLQGEIDMPVKTDPINWDGMNTTVEYALQDIKHKLDALGNAQNISDKIWFGPGNGVLEETPLYALRDIRNSVNSKLK</sequence>
<dbReference type="Pfam" id="PF25309">
    <property type="entry name" value="ELLD"/>
    <property type="match status" value="2"/>
</dbReference>
<dbReference type="AlphaFoldDB" id="A0A087VUN8"/>
<dbReference type="KEGG" id="bii:BINDI_0905"/>
<evidence type="ECO:0000259" key="1">
    <source>
        <dbReference type="Pfam" id="PF25309"/>
    </source>
</evidence>
<feature type="domain" description="Endolysin-like" evidence="1">
    <location>
        <begin position="108"/>
        <end position="148"/>
    </location>
</feature>
<proteinExistence type="predicted"/>
<gene>
    <name evidence="2" type="ORF">BINDI_0905</name>
</gene>